<keyword evidence="5 7" id="KW-1278">Translocase</keyword>
<comment type="caution">
    <text evidence="10">The sequence shown here is derived from an EMBL/GenBank/DDBJ whole genome shotgun (WGS) entry which is preliminary data.</text>
</comment>
<keyword evidence="6 7" id="KW-0472">Membrane</keyword>
<comment type="similarity">
    <text evidence="7">Belongs to the ABC transporter superfamily. Spermidine/putrescine importer (TC 3.A.1.11.1) family.</text>
</comment>
<feature type="domain" description="ABC transporter" evidence="9">
    <location>
        <begin position="28"/>
        <end position="259"/>
    </location>
</feature>
<keyword evidence="11" id="KW-1185">Reference proteome</keyword>
<feature type="region of interest" description="Disordered" evidence="8">
    <location>
        <begin position="1"/>
        <end position="23"/>
    </location>
</feature>
<keyword evidence="1 7" id="KW-0813">Transport</keyword>
<dbReference type="RefSeq" id="WP_265896782.1">
    <property type="nucleotide sequence ID" value="NZ_JAPIVE010000004.1"/>
</dbReference>
<organism evidence="10 11">
    <name type="scientific">Larsenimonas rhizosphaerae</name>
    <dbReference type="NCBI Taxonomy" id="2944682"/>
    <lineage>
        <taxon>Bacteria</taxon>
        <taxon>Pseudomonadati</taxon>
        <taxon>Pseudomonadota</taxon>
        <taxon>Gammaproteobacteria</taxon>
        <taxon>Oceanospirillales</taxon>
        <taxon>Halomonadaceae</taxon>
        <taxon>Larsenimonas</taxon>
    </lineage>
</organism>
<reference evidence="10" key="1">
    <citation type="submission" date="2022-11" db="EMBL/GenBank/DDBJ databases">
        <title>Larsenimonas rhizosphaerae sp. nov., isolated from a tidal mudflat.</title>
        <authorList>
            <person name="Lee S.D."/>
            <person name="Kim I.S."/>
        </authorList>
    </citation>
    <scope>NUCLEOTIDE SEQUENCE</scope>
    <source>
        <strain evidence="10">GH2-1</strain>
    </source>
</reference>
<accession>A0AA41ZHB2</accession>
<evidence type="ECO:0000313" key="10">
    <source>
        <dbReference type="EMBL" id="MCX2525249.1"/>
    </source>
</evidence>
<evidence type="ECO:0000256" key="2">
    <source>
        <dbReference type="ARBA" id="ARBA00022475"/>
    </source>
</evidence>
<evidence type="ECO:0000313" key="11">
    <source>
        <dbReference type="Proteomes" id="UP001165678"/>
    </source>
</evidence>
<dbReference type="InterPro" id="IPR017871">
    <property type="entry name" value="ABC_transporter-like_CS"/>
</dbReference>
<dbReference type="InterPro" id="IPR012340">
    <property type="entry name" value="NA-bd_OB-fold"/>
</dbReference>
<dbReference type="InterPro" id="IPR050093">
    <property type="entry name" value="ABC_SmlMolc_Importer"/>
</dbReference>
<evidence type="ECO:0000256" key="7">
    <source>
        <dbReference type="RuleBase" id="RU364083"/>
    </source>
</evidence>
<keyword evidence="3 7" id="KW-0547">Nucleotide-binding</keyword>
<dbReference type="InterPro" id="IPR005893">
    <property type="entry name" value="PotA-like"/>
</dbReference>
<dbReference type="InterPro" id="IPR003593">
    <property type="entry name" value="AAA+_ATPase"/>
</dbReference>
<dbReference type="PROSITE" id="PS50893">
    <property type="entry name" value="ABC_TRANSPORTER_2"/>
    <property type="match status" value="1"/>
</dbReference>
<dbReference type="SUPFAM" id="SSF52540">
    <property type="entry name" value="P-loop containing nucleoside triphosphate hydrolases"/>
    <property type="match status" value="1"/>
</dbReference>
<evidence type="ECO:0000256" key="6">
    <source>
        <dbReference type="ARBA" id="ARBA00023136"/>
    </source>
</evidence>
<dbReference type="GO" id="GO:0005524">
    <property type="term" value="F:ATP binding"/>
    <property type="evidence" value="ECO:0007669"/>
    <property type="project" value="UniProtKB-KW"/>
</dbReference>
<evidence type="ECO:0000256" key="5">
    <source>
        <dbReference type="ARBA" id="ARBA00022967"/>
    </source>
</evidence>
<dbReference type="Proteomes" id="UP001165678">
    <property type="component" value="Unassembled WGS sequence"/>
</dbReference>
<evidence type="ECO:0000256" key="4">
    <source>
        <dbReference type="ARBA" id="ARBA00022840"/>
    </source>
</evidence>
<comment type="subunit">
    <text evidence="7">The complex is composed of two ATP-binding proteins (PotA), two transmembrane proteins (PotB and PotC) and a solute-binding protein (PotD).</text>
</comment>
<dbReference type="FunFam" id="3.40.50.300:FF:000042">
    <property type="entry name" value="Maltose/maltodextrin ABC transporter, ATP-binding protein"/>
    <property type="match status" value="1"/>
</dbReference>
<dbReference type="SUPFAM" id="SSF50331">
    <property type="entry name" value="MOP-like"/>
    <property type="match status" value="1"/>
</dbReference>
<dbReference type="EC" id="7.6.2.11" evidence="7"/>
<comment type="catalytic activity">
    <reaction evidence="7">
        <text>ATP + H2O + polyamine-[polyamine-binding protein]Side 1 = ADP + phosphate + polyamineSide 2 + [polyamine-binding protein]Side 1.</text>
        <dbReference type="EC" id="7.6.2.11"/>
    </reaction>
</comment>
<dbReference type="AlphaFoldDB" id="A0AA41ZHB2"/>
<dbReference type="InterPro" id="IPR013611">
    <property type="entry name" value="Transp-assoc_OB_typ2"/>
</dbReference>
<dbReference type="Gene3D" id="3.40.50.300">
    <property type="entry name" value="P-loop containing nucleotide triphosphate hydrolases"/>
    <property type="match status" value="1"/>
</dbReference>
<protein>
    <recommendedName>
        <fullName evidence="7">Spermidine/putrescine import ATP-binding protein PotA</fullName>
        <ecNumber evidence="7">7.6.2.11</ecNumber>
    </recommendedName>
</protein>
<evidence type="ECO:0000256" key="3">
    <source>
        <dbReference type="ARBA" id="ARBA00022741"/>
    </source>
</evidence>
<comment type="function">
    <text evidence="7">Part of the ABC transporter complex PotABCD involved in spermidine/putrescine import. Responsible for energy coupling to the transport system.</text>
</comment>
<dbReference type="Pfam" id="PF00005">
    <property type="entry name" value="ABC_tran"/>
    <property type="match status" value="1"/>
</dbReference>
<evidence type="ECO:0000256" key="1">
    <source>
        <dbReference type="ARBA" id="ARBA00022448"/>
    </source>
</evidence>
<evidence type="ECO:0000259" key="9">
    <source>
        <dbReference type="PROSITE" id="PS50893"/>
    </source>
</evidence>
<sequence>MQATVEPHASPDQEPTASDHSRSSSSFVRFINVQKSYDGETLVVKDFNLDIQKGEFVTLLGPSGSGKTTCLMMMAGFETPTHGRILLKDQPITDLPPHRRGIGMVFQNYALFPHMTVAENLAFPLDVRRTGKAETKEKVQKALDMVRLGEFGDRRPGQLSGGQQQRVALARALVFEPELVLMDEPLGALDKNLREEMQFEIKRIHDRLGVTMIYVTHDQSEALTMSDRIAVFSDGVVQQLASPRDLYERPENAFVAGFIGENNRLAGEVLSIDGDVCRVRIDSGEEIEAMAVAVTQPGERTTLSIRPERIALGAGAGSLDNVFEATVDEVIYLGDHLRAHVSAFGGQQFSIKTPNNEDVGTLCPGQTLSIGWSRQNCRALDGQTPTH</sequence>
<dbReference type="Pfam" id="PF08402">
    <property type="entry name" value="TOBE_2"/>
    <property type="match status" value="1"/>
</dbReference>
<dbReference type="NCBIfam" id="TIGR01187">
    <property type="entry name" value="potA"/>
    <property type="match status" value="1"/>
</dbReference>
<dbReference type="InterPro" id="IPR027417">
    <property type="entry name" value="P-loop_NTPase"/>
</dbReference>
<keyword evidence="4 7" id="KW-0067">ATP-binding</keyword>
<evidence type="ECO:0000256" key="8">
    <source>
        <dbReference type="SAM" id="MobiDB-lite"/>
    </source>
</evidence>
<proteinExistence type="inferred from homology"/>
<gene>
    <name evidence="7" type="primary">potA</name>
    <name evidence="10" type="ORF">OQ287_13465</name>
</gene>
<dbReference type="PROSITE" id="PS00211">
    <property type="entry name" value="ABC_TRANSPORTER_1"/>
    <property type="match status" value="1"/>
</dbReference>
<name>A0AA41ZHB2_9GAMM</name>
<dbReference type="PANTHER" id="PTHR42781">
    <property type="entry name" value="SPERMIDINE/PUTRESCINE IMPORT ATP-BINDING PROTEIN POTA"/>
    <property type="match status" value="1"/>
</dbReference>
<dbReference type="Gene3D" id="2.40.50.140">
    <property type="entry name" value="Nucleic acid-binding proteins"/>
    <property type="match status" value="1"/>
</dbReference>
<dbReference type="InterPro" id="IPR008995">
    <property type="entry name" value="Mo/tungstate-bd_C_term_dom"/>
</dbReference>
<dbReference type="InterPro" id="IPR003439">
    <property type="entry name" value="ABC_transporter-like_ATP-bd"/>
</dbReference>
<dbReference type="GO" id="GO:0043190">
    <property type="term" value="C:ATP-binding cassette (ABC) transporter complex"/>
    <property type="evidence" value="ECO:0007669"/>
    <property type="project" value="InterPro"/>
</dbReference>
<dbReference type="SMART" id="SM00382">
    <property type="entry name" value="AAA"/>
    <property type="match status" value="1"/>
</dbReference>
<dbReference type="Gene3D" id="2.40.50.100">
    <property type="match status" value="1"/>
</dbReference>
<dbReference type="EMBL" id="JAPIVE010000004">
    <property type="protein sequence ID" value="MCX2525249.1"/>
    <property type="molecule type" value="Genomic_DNA"/>
</dbReference>
<dbReference type="PANTHER" id="PTHR42781:SF6">
    <property type="entry name" value="SPERMIDINE_PUTRESCINE IMPORT ATP-BINDING PROTEIN POTA"/>
    <property type="match status" value="1"/>
</dbReference>
<dbReference type="GO" id="GO:0016887">
    <property type="term" value="F:ATP hydrolysis activity"/>
    <property type="evidence" value="ECO:0007669"/>
    <property type="project" value="InterPro"/>
</dbReference>
<keyword evidence="2 7" id="KW-1003">Cell membrane</keyword>
<dbReference type="GO" id="GO:0015417">
    <property type="term" value="F:ABC-type polyamine transporter activity"/>
    <property type="evidence" value="ECO:0007669"/>
    <property type="project" value="UniProtKB-EC"/>
</dbReference>